<evidence type="ECO:0008006" key="4">
    <source>
        <dbReference type="Google" id="ProtNLM"/>
    </source>
</evidence>
<protein>
    <recommendedName>
        <fullName evidence="4">DUF222 domain-containing protein</fullName>
    </recommendedName>
</protein>
<dbReference type="RefSeq" id="WP_205359089.1">
    <property type="nucleotide sequence ID" value="NZ_JADKYB010000012.1"/>
</dbReference>
<gene>
    <name evidence="2" type="ORF">ITX44_22300</name>
</gene>
<feature type="compositionally biased region" description="Acidic residues" evidence="1">
    <location>
        <begin position="265"/>
        <end position="276"/>
    </location>
</feature>
<comment type="caution">
    <text evidence="2">The sequence shown here is derived from an EMBL/GenBank/DDBJ whole genome shotgun (WGS) entry which is preliminary data.</text>
</comment>
<keyword evidence="3" id="KW-1185">Reference proteome</keyword>
<feature type="region of interest" description="Disordered" evidence="1">
    <location>
        <begin position="260"/>
        <end position="399"/>
    </location>
</feature>
<name>A0ABS2TY58_9ACTN</name>
<organism evidence="2 3">
    <name type="scientific">Actinacidiphila acididurans</name>
    <dbReference type="NCBI Taxonomy" id="2784346"/>
    <lineage>
        <taxon>Bacteria</taxon>
        <taxon>Bacillati</taxon>
        <taxon>Actinomycetota</taxon>
        <taxon>Actinomycetes</taxon>
        <taxon>Kitasatosporales</taxon>
        <taxon>Streptomycetaceae</taxon>
        <taxon>Actinacidiphila</taxon>
    </lineage>
</organism>
<feature type="compositionally biased region" description="Gly residues" evidence="1">
    <location>
        <begin position="290"/>
        <end position="322"/>
    </location>
</feature>
<dbReference type="EMBL" id="JADKYB010000012">
    <property type="protein sequence ID" value="MBM9507215.1"/>
    <property type="molecule type" value="Genomic_DNA"/>
</dbReference>
<proteinExistence type="predicted"/>
<evidence type="ECO:0000313" key="3">
    <source>
        <dbReference type="Proteomes" id="UP000749040"/>
    </source>
</evidence>
<dbReference type="Proteomes" id="UP000749040">
    <property type="component" value="Unassembled WGS sequence"/>
</dbReference>
<reference evidence="2 3" key="1">
    <citation type="submission" date="2021-01" db="EMBL/GenBank/DDBJ databases">
        <title>Streptomyces acididurans sp. nov., isolated from a peat swamp forest soil.</title>
        <authorList>
            <person name="Chantavorakit T."/>
            <person name="Duangmal K."/>
        </authorList>
    </citation>
    <scope>NUCLEOTIDE SEQUENCE [LARGE SCALE GENOMIC DNA]</scope>
    <source>
        <strain evidence="2 3">KK5PA1</strain>
    </source>
</reference>
<evidence type="ECO:0000313" key="2">
    <source>
        <dbReference type="EMBL" id="MBM9507215.1"/>
    </source>
</evidence>
<accession>A0ABS2TY58</accession>
<evidence type="ECO:0000256" key="1">
    <source>
        <dbReference type="SAM" id="MobiDB-lite"/>
    </source>
</evidence>
<sequence length="399" mass="40401">MGMAADEEGLRGRAVSVAREAVRQAGVGGRAALRGGQKVAQAQWAYRALASVAPPAVPVGEPWKVSVGTLLGRHPRTPGLVRKALGLLDGFGAVELSQRQLGFDGEAIDWDKVIEIRTRNAFEVLTTSALEHDIDRVREFLPPVPGRKWAVTKAAEALTTVMLGALEEDAVGRLDGLALPSQIVYRGLLGRERTLSGGSFAVASLVIVEAARESLLATAEQRGVPVVEAEPLIVSDEDRAAHVQALRRRTDAVAARLRRLQAADGPDEAEGVDGDEPGSGVDGEVAVSGSGDGRGAGVARGERGGGGAGSEGFEAVGGGGVDAVGTAEGVGTPEGVGSADAAVTAEAGDEDGDGDGGAVTGESPSEVDAAEAPAVGLPAQGTAAPRAVLSKDSVGTDER</sequence>